<feature type="non-terminal residue" evidence="3">
    <location>
        <position position="857"/>
    </location>
</feature>
<protein>
    <submittedName>
        <fullName evidence="3">Amino acid adenylation domain-containing protein</fullName>
    </submittedName>
</protein>
<dbReference type="PANTHER" id="PTHR45527">
    <property type="entry name" value="NONRIBOSOMAL PEPTIDE SYNTHETASE"/>
    <property type="match status" value="1"/>
</dbReference>
<dbReference type="PANTHER" id="PTHR45527:SF1">
    <property type="entry name" value="FATTY ACID SYNTHASE"/>
    <property type="match status" value="1"/>
</dbReference>
<evidence type="ECO:0000313" key="3">
    <source>
        <dbReference type="EMBL" id="MCM2393214.1"/>
    </source>
</evidence>
<comment type="caution">
    <text evidence="3">The sequence shown here is derived from an EMBL/GenBank/DDBJ whole genome shotgun (WGS) entry which is preliminary data.</text>
</comment>
<sequence>WDSLPVQYADYALWHRDVLGEESDPGSVAARELGYWRGVVEGLVQPLALPVDRARPRELSRRGGVVRFSIGSDVLRSVEVLAAREDATVSMVMHSALAVLLYQLGCGDDVPVGVPIAGRTDEALRDLVGFFVNTWVLRVDVSGNPTFRELLGRVRERSLAAYDHQDLPFERLVEVLNPERSTAYHPLFQVMLSWQPPVPVPDFGGGLEVRAERLETGTAKFDLFFDLVPDGSGGAGCRLEYASDLFDRGTVEGLAGRFVRVLGRLVGDAGCRVGGVDVLDAAERDRLLVGLNGCAVPVCELTVPGLFEGQVARTPDAVAVVCGDRSLTYRELDGRANGVAWELVRRGVGPEDLVVLALPRTVDLVVGLLGILKSGAGYLPMDPRYVGGRVASVLPEAAPRFALADADGDVGRVLSDWGVEVVGLGGGVPERAAALGDADRVARLGPDHVAYVLYTSGSTGRPKGAVITHRNVVNGVRELVRALDVPPGWRMLAGTSVDFDVSVFELLTALSTGGTVELVPDVLVLGEGEGWDGQVISAVPSVLGELVGHLGKTAGVRTVVLAGEVLPARLVEQVRRALPGVRVVNGYGQSESFYVSVFCLAGSQEWVDGEVVPIGSPLANMRAYVLGPGLAPVPPGVVGELYVAGVCVGRGYRGRAGLTAERYVANPFGPVGDRLYRTGDLARWNARGLLECVGRSDGQVKVRGFRIETAAVEAVLTGHRGIGEAVVVSREVSSGGRRLVAYVVQAGAGEGGDGGGGGGGIGDVGVQAGVSAAELRRFAAERLPDYMVPSAFVTLGRMPLGPTGKLDRSRLPEAEFAGGVYREPGTETEAVITAAYADVLGVERVGVDDDFFAVGGD</sequence>
<dbReference type="Gene3D" id="3.30.559.10">
    <property type="entry name" value="Chloramphenicol acetyltransferase-like domain"/>
    <property type="match status" value="1"/>
</dbReference>
<dbReference type="Proteomes" id="UP001431429">
    <property type="component" value="Unassembled WGS sequence"/>
</dbReference>
<dbReference type="Gene3D" id="3.30.300.30">
    <property type="match status" value="1"/>
</dbReference>
<dbReference type="InterPro" id="IPR025110">
    <property type="entry name" value="AMP-bd_C"/>
</dbReference>
<evidence type="ECO:0000256" key="1">
    <source>
        <dbReference type="ARBA" id="ARBA00001957"/>
    </source>
</evidence>
<feature type="domain" description="Carrier" evidence="2">
    <location>
        <begin position="823"/>
        <end position="857"/>
    </location>
</feature>
<comment type="cofactor">
    <cofactor evidence="1">
        <name>pantetheine 4'-phosphate</name>
        <dbReference type="ChEBI" id="CHEBI:47942"/>
    </cofactor>
</comment>
<dbReference type="RefSeq" id="WP_250923521.1">
    <property type="nucleotide sequence ID" value="NZ_JAMQAW010000064.1"/>
</dbReference>
<dbReference type="Gene3D" id="2.30.38.10">
    <property type="entry name" value="Luciferase, Domain 3"/>
    <property type="match status" value="1"/>
</dbReference>
<dbReference type="Pfam" id="PF13193">
    <property type="entry name" value="AMP-binding_C"/>
    <property type="match status" value="1"/>
</dbReference>
<dbReference type="PROSITE" id="PS50075">
    <property type="entry name" value="CARRIER"/>
    <property type="match status" value="1"/>
</dbReference>
<dbReference type="InterPro" id="IPR020845">
    <property type="entry name" value="AMP-binding_CS"/>
</dbReference>
<dbReference type="EMBL" id="JAMQAW010000064">
    <property type="protein sequence ID" value="MCM2393214.1"/>
    <property type="molecule type" value="Genomic_DNA"/>
</dbReference>
<dbReference type="Gene3D" id="3.40.50.980">
    <property type="match status" value="2"/>
</dbReference>
<dbReference type="CDD" id="cd05930">
    <property type="entry name" value="A_NRPS"/>
    <property type="match status" value="1"/>
</dbReference>
<dbReference type="Pfam" id="PF00668">
    <property type="entry name" value="Condensation"/>
    <property type="match status" value="1"/>
</dbReference>
<gene>
    <name evidence="3" type="ORF">NBG84_33915</name>
</gene>
<dbReference type="NCBIfam" id="TIGR01733">
    <property type="entry name" value="AA-adenyl-dom"/>
    <property type="match status" value="1"/>
</dbReference>
<dbReference type="InterPro" id="IPR029058">
    <property type="entry name" value="AB_hydrolase_fold"/>
</dbReference>
<accession>A0ABT0UXA7</accession>
<name>A0ABT0UXA7_9ACTN</name>
<dbReference type="InterPro" id="IPR023213">
    <property type="entry name" value="CAT-like_dom_sf"/>
</dbReference>
<reference evidence="3" key="1">
    <citation type="submission" date="2022-06" db="EMBL/GenBank/DDBJ databases">
        <title>Genome public.</title>
        <authorList>
            <person name="Sun Q."/>
        </authorList>
    </citation>
    <scope>NUCLEOTIDE SEQUENCE</scope>
    <source>
        <strain evidence="3">CWNU-1</strain>
    </source>
</reference>
<dbReference type="PROSITE" id="PS00455">
    <property type="entry name" value="AMP_BINDING"/>
    <property type="match status" value="1"/>
</dbReference>
<dbReference type="InterPro" id="IPR010071">
    <property type="entry name" value="AA_adenyl_dom"/>
</dbReference>
<evidence type="ECO:0000259" key="2">
    <source>
        <dbReference type="PROSITE" id="PS50075"/>
    </source>
</evidence>
<dbReference type="Gene3D" id="3.40.50.1820">
    <property type="entry name" value="alpha/beta hydrolase"/>
    <property type="match status" value="1"/>
</dbReference>
<dbReference type="SUPFAM" id="SSF56801">
    <property type="entry name" value="Acetyl-CoA synthetase-like"/>
    <property type="match status" value="1"/>
</dbReference>
<dbReference type="InterPro" id="IPR001242">
    <property type="entry name" value="Condensation_dom"/>
</dbReference>
<dbReference type="Gene3D" id="3.30.559.30">
    <property type="entry name" value="Nonribosomal peptide synthetase, condensation domain"/>
    <property type="match status" value="1"/>
</dbReference>
<dbReference type="Pfam" id="PF00501">
    <property type="entry name" value="AMP-binding"/>
    <property type="match status" value="1"/>
</dbReference>
<evidence type="ECO:0000313" key="4">
    <source>
        <dbReference type="Proteomes" id="UP001431429"/>
    </source>
</evidence>
<organism evidence="3 4">
    <name type="scientific">Streptomyces albipurpureus</name>
    <dbReference type="NCBI Taxonomy" id="2897419"/>
    <lineage>
        <taxon>Bacteria</taxon>
        <taxon>Bacillati</taxon>
        <taxon>Actinomycetota</taxon>
        <taxon>Actinomycetes</taxon>
        <taxon>Kitasatosporales</taxon>
        <taxon>Streptomycetaceae</taxon>
        <taxon>Streptomyces</taxon>
    </lineage>
</organism>
<dbReference type="SUPFAM" id="SSF52777">
    <property type="entry name" value="CoA-dependent acyltransferases"/>
    <property type="match status" value="1"/>
</dbReference>
<proteinExistence type="predicted"/>
<keyword evidence="4" id="KW-1185">Reference proteome</keyword>
<feature type="non-terminal residue" evidence="3">
    <location>
        <position position="1"/>
    </location>
</feature>
<dbReference type="InterPro" id="IPR000873">
    <property type="entry name" value="AMP-dep_synth/lig_dom"/>
</dbReference>
<dbReference type="InterPro" id="IPR045851">
    <property type="entry name" value="AMP-bd_C_sf"/>
</dbReference>
<dbReference type="InterPro" id="IPR009081">
    <property type="entry name" value="PP-bd_ACP"/>
</dbReference>